<dbReference type="AlphaFoldDB" id="A0A820M540"/>
<dbReference type="Proteomes" id="UP000663836">
    <property type="component" value="Unassembled WGS sequence"/>
</dbReference>
<gene>
    <name evidence="1" type="ORF">JBS370_LOCUS42457</name>
</gene>
<evidence type="ECO:0000313" key="1">
    <source>
        <dbReference type="EMBL" id="CAF4368460.1"/>
    </source>
</evidence>
<feature type="non-terminal residue" evidence="1">
    <location>
        <position position="1"/>
    </location>
</feature>
<organism evidence="1 2">
    <name type="scientific">Rotaria sordida</name>
    <dbReference type="NCBI Taxonomy" id="392033"/>
    <lineage>
        <taxon>Eukaryota</taxon>
        <taxon>Metazoa</taxon>
        <taxon>Spiralia</taxon>
        <taxon>Gnathifera</taxon>
        <taxon>Rotifera</taxon>
        <taxon>Eurotatoria</taxon>
        <taxon>Bdelloidea</taxon>
        <taxon>Philodinida</taxon>
        <taxon>Philodinidae</taxon>
        <taxon>Rotaria</taxon>
    </lineage>
</organism>
<protein>
    <submittedName>
        <fullName evidence="1">Uncharacterized protein</fullName>
    </submittedName>
</protein>
<name>A0A820M540_9BILA</name>
<accession>A0A820M540</accession>
<proteinExistence type="predicted"/>
<sequence>GIYINLDDLFKVIKEQINLVDRQIQTFSFFDQYQKLTEDLSKDSTEFIWFQLFNYILSTLSRDQQAKQQMIQICKDYYHGNRKEIELIHQFEQNYRSKDALLWYSKRSFIYKLINKALRTKDIHLLYKLRFFIRDLSENLQREHEKILLSNETTLN</sequence>
<feature type="non-terminal residue" evidence="1">
    <location>
        <position position="156"/>
    </location>
</feature>
<comment type="caution">
    <text evidence="1">The sequence shown here is derived from an EMBL/GenBank/DDBJ whole genome shotgun (WGS) entry which is preliminary data.</text>
</comment>
<reference evidence="1" key="1">
    <citation type="submission" date="2021-02" db="EMBL/GenBank/DDBJ databases">
        <authorList>
            <person name="Nowell W R."/>
        </authorList>
    </citation>
    <scope>NUCLEOTIDE SEQUENCE</scope>
</reference>
<dbReference type="EMBL" id="CAJOBD010056452">
    <property type="protein sequence ID" value="CAF4368460.1"/>
    <property type="molecule type" value="Genomic_DNA"/>
</dbReference>
<evidence type="ECO:0000313" key="2">
    <source>
        <dbReference type="Proteomes" id="UP000663836"/>
    </source>
</evidence>